<proteinExistence type="predicted"/>
<feature type="signal peptide" evidence="1">
    <location>
        <begin position="1"/>
        <end position="18"/>
    </location>
</feature>
<keyword evidence="3" id="KW-1185">Reference proteome</keyword>
<comment type="caution">
    <text evidence="2">The sequence shown here is derived from an EMBL/GenBank/DDBJ whole genome shotgun (WGS) entry which is preliminary data.</text>
</comment>
<name>A0A8T0F7R1_ARGBR</name>
<evidence type="ECO:0000313" key="3">
    <source>
        <dbReference type="Proteomes" id="UP000807504"/>
    </source>
</evidence>
<dbReference type="AlphaFoldDB" id="A0A8T0F7R1"/>
<sequence>MGLWFGVWVMNEVGAKWGWWLVAWVMNEINVKCPAENLLHAHAIVMDLIHKLLSEYILQTPVYPECTGPNNIRAFRSWTVFE</sequence>
<evidence type="ECO:0000313" key="2">
    <source>
        <dbReference type="EMBL" id="KAF8786432.1"/>
    </source>
</evidence>
<dbReference type="EMBL" id="JABXBU010000015">
    <property type="protein sequence ID" value="KAF8786432.1"/>
    <property type="molecule type" value="Genomic_DNA"/>
</dbReference>
<reference evidence="2" key="1">
    <citation type="journal article" date="2020" name="bioRxiv">
        <title>Chromosome-level reference genome of the European wasp spider Argiope bruennichi: a resource for studies on range expansion and evolutionary adaptation.</title>
        <authorList>
            <person name="Sheffer M.M."/>
            <person name="Hoppe A."/>
            <person name="Krehenwinkel H."/>
            <person name="Uhl G."/>
            <person name="Kuss A.W."/>
            <person name="Jensen L."/>
            <person name="Jensen C."/>
            <person name="Gillespie R.G."/>
            <person name="Hoff K.J."/>
            <person name="Prost S."/>
        </authorList>
    </citation>
    <scope>NUCLEOTIDE SEQUENCE</scope>
</reference>
<organism evidence="2 3">
    <name type="scientific">Argiope bruennichi</name>
    <name type="common">Wasp spider</name>
    <name type="synonym">Aranea bruennichi</name>
    <dbReference type="NCBI Taxonomy" id="94029"/>
    <lineage>
        <taxon>Eukaryota</taxon>
        <taxon>Metazoa</taxon>
        <taxon>Ecdysozoa</taxon>
        <taxon>Arthropoda</taxon>
        <taxon>Chelicerata</taxon>
        <taxon>Arachnida</taxon>
        <taxon>Araneae</taxon>
        <taxon>Araneomorphae</taxon>
        <taxon>Entelegynae</taxon>
        <taxon>Araneoidea</taxon>
        <taxon>Araneidae</taxon>
        <taxon>Argiope</taxon>
    </lineage>
</organism>
<accession>A0A8T0F7R1</accession>
<protein>
    <submittedName>
        <fullName evidence="2">Uncharacterized protein</fullName>
    </submittedName>
</protein>
<gene>
    <name evidence="2" type="ORF">HNY73_008147</name>
</gene>
<dbReference type="Proteomes" id="UP000807504">
    <property type="component" value="Unassembled WGS sequence"/>
</dbReference>
<feature type="chain" id="PRO_5035854169" evidence="1">
    <location>
        <begin position="19"/>
        <end position="82"/>
    </location>
</feature>
<reference evidence="2" key="2">
    <citation type="submission" date="2020-06" db="EMBL/GenBank/DDBJ databases">
        <authorList>
            <person name="Sheffer M."/>
        </authorList>
    </citation>
    <scope>NUCLEOTIDE SEQUENCE</scope>
</reference>
<evidence type="ECO:0000256" key="1">
    <source>
        <dbReference type="SAM" id="SignalP"/>
    </source>
</evidence>
<keyword evidence="1" id="KW-0732">Signal</keyword>